<protein>
    <submittedName>
        <fullName evidence="1">Uncharacterized protein</fullName>
    </submittedName>
</protein>
<sequence length="147" mass="15934">MSTSQSLGGNAAPIVAVIGDKEYKFGLLTQKIKSGIERIVQSRARTELFRDKNDMGDEEFKLAYGAYMDRISSGAFAFGGVNCRGFLTSTDGLANLVHLMAGISLDEGHRLVAEYSEEIAAVVGQIFTESFRSTRKAETPGKSEISE</sequence>
<name>A0A6J7WZE7_9CAUD</name>
<reference evidence="1" key="1">
    <citation type="submission" date="2020-05" db="EMBL/GenBank/DDBJ databases">
        <authorList>
            <person name="Chiriac C."/>
            <person name="Salcher M."/>
            <person name="Ghai R."/>
            <person name="Kavagutti S V."/>
        </authorList>
    </citation>
    <scope>NUCLEOTIDE SEQUENCE</scope>
</reference>
<organism evidence="1">
    <name type="scientific">uncultured Caudovirales phage</name>
    <dbReference type="NCBI Taxonomy" id="2100421"/>
    <lineage>
        <taxon>Viruses</taxon>
        <taxon>Duplodnaviria</taxon>
        <taxon>Heunggongvirae</taxon>
        <taxon>Uroviricota</taxon>
        <taxon>Caudoviricetes</taxon>
        <taxon>Peduoviridae</taxon>
        <taxon>Maltschvirus</taxon>
        <taxon>Maltschvirus maltsch</taxon>
    </lineage>
</organism>
<gene>
    <name evidence="1" type="ORF">UFOVP365_52</name>
</gene>
<accession>A0A6J7WZE7</accession>
<proteinExistence type="predicted"/>
<evidence type="ECO:0000313" key="1">
    <source>
        <dbReference type="EMBL" id="CAB5223110.1"/>
    </source>
</evidence>
<dbReference type="EMBL" id="LR798309">
    <property type="protein sequence ID" value="CAB5223110.1"/>
    <property type="molecule type" value="Genomic_DNA"/>
</dbReference>